<dbReference type="InterPro" id="IPR001236">
    <property type="entry name" value="Lactate/malate_DH_N"/>
</dbReference>
<keyword evidence="2 6" id="KW-0816">Tricarboxylic acid cycle</keyword>
<dbReference type="SUPFAM" id="SSF56327">
    <property type="entry name" value="LDH C-terminal domain-like"/>
    <property type="match status" value="1"/>
</dbReference>
<dbReference type="GO" id="GO:0030060">
    <property type="term" value="F:L-malate dehydrogenase (NAD+) activity"/>
    <property type="evidence" value="ECO:0007669"/>
    <property type="project" value="UniProtKB-UniRule"/>
</dbReference>
<feature type="domain" description="Lactate/malate dehydrogenase C-terminal" evidence="11">
    <location>
        <begin position="158"/>
        <end position="317"/>
    </location>
</feature>
<dbReference type="InterPro" id="IPR015955">
    <property type="entry name" value="Lactate_DH/Glyco_Ohase_4_C"/>
</dbReference>
<dbReference type="InterPro" id="IPR036291">
    <property type="entry name" value="NAD(P)-bd_dom_sf"/>
</dbReference>
<feature type="binding site" evidence="6 8">
    <location>
        <position position="99"/>
    </location>
    <ligand>
        <name>substrate</name>
    </ligand>
</feature>
<dbReference type="Proteomes" id="UP000017127">
    <property type="component" value="Unassembled WGS sequence"/>
</dbReference>
<evidence type="ECO:0000259" key="11">
    <source>
        <dbReference type="Pfam" id="PF02866"/>
    </source>
</evidence>
<gene>
    <name evidence="6 12" type="primary">mdh</name>
    <name evidence="12" type="ORF">M595_2421</name>
</gene>
<dbReference type="NCBIfam" id="TIGR01763">
    <property type="entry name" value="MalateDH_bact"/>
    <property type="match status" value="1"/>
</dbReference>
<comment type="catalytic activity">
    <reaction evidence="5">
        <text>(S)-lactate + NAD(+) = pyruvate + NADH + H(+)</text>
        <dbReference type="Rhea" id="RHEA:23444"/>
        <dbReference type="ChEBI" id="CHEBI:15361"/>
        <dbReference type="ChEBI" id="CHEBI:15378"/>
        <dbReference type="ChEBI" id="CHEBI:16651"/>
        <dbReference type="ChEBI" id="CHEBI:57540"/>
        <dbReference type="ChEBI" id="CHEBI:57945"/>
        <dbReference type="EC" id="1.1.1.27"/>
    </reaction>
</comment>
<evidence type="ECO:0000256" key="5">
    <source>
        <dbReference type="ARBA" id="ARBA00049258"/>
    </source>
</evidence>
<evidence type="ECO:0000256" key="7">
    <source>
        <dbReference type="PIRSR" id="PIRSR000102-1"/>
    </source>
</evidence>
<evidence type="ECO:0000256" key="3">
    <source>
        <dbReference type="ARBA" id="ARBA00023002"/>
    </source>
</evidence>
<dbReference type="PRINTS" id="PR00086">
    <property type="entry name" value="LLDHDRGNASE"/>
</dbReference>
<keyword evidence="3 6" id="KW-0560">Oxidoreductase</keyword>
<dbReference type="GO" id="GO:0006089">
    <property type="term" value="P:lactate metabolic process"/>
    <property type="evidence" value="ECO:0007669"/>
    <property type="project" value="TreeGrafter"/>
</dbReference>
<accession>U7QI15</accession>
<evidence type="ECO:0000313" key="12">
    <source>
        <dbReference type="EMBL" id="ERT07614.1"/>
    </source>
</evidence>
<proteinExistence type="inferred from homology"/>
<comment type="similarity">
    <text evidence="1">Belongs to the LDH/MDH superfamily. LDH family.</text>
</comment>
<dbReference type="HAMAP" id="MF_00487">
    <property type="entry name" value="Malate_dehydrog_3"/>
    <property type="match status" value="1"/>
</dbReference>
<comment type="caution">
    <text evidence="12">The sequence shown here is derived from an EMBL/GenBank/DDBJ whole genome shotgun (WGS) entry which is preliminary data.</text>
</comment>
<name>U7QI15_9CYAN</name>
<feature type="binding site" evidence="6 8">
    <location>
        <position position="162"/>
    </location>
    <ligand>
        <name>substrate</name>
    </ligand>
</feature>
<dbReference type="Gene3D" id="3.90.110.10">
    <property type="entry name" value="Lactate dehydrogenase/glycoside hydrolase, family 4, C-terminal"/>
    <property type="match status" value="1"/>
</dbReference>
<dbReference type="SUPFAM" id="SSF51735">
    <property type="entry name" value="NAD(P)-binding Rossmann-fold domains"/>
    <property type="match status" value="1"/>
</dbReference>
<dbReference type="InterPro" id="IPR022383">
    <property type="entry name" value="Lactate/malate_DH_C"/>
</dbReference>
<evidence type="ECO:0000256" key="2">
    <source>
        <dbReference type="ARBA" id="ARBA00022532"/>
    </source>
</evidence>
<dbReference type="GO" id="GO:0006099">
    <property type="term" value="P:tricarboxylic acid cycle"/>
    <property type="evidence" value="ECO:0007669"/>
    <property type="project" value="UniProtKB-UniRule"/>
</dbReference>
<dbReference type="PANTHER" id="PTHR43128:SF16">
    <property type="entry name" value="L-LACTATE DEHYDROGENASE"/>
    <property type="match status" value="1"/>
</dbReference>
<feature type="domain" description="Lactate/malate dehydrogenase N-terminal" evidence="10">
    <location>
        <begin position="15"/>
        <end position="153"/>
    </location>
</feature>
<evidence type="ECO:0000259" key="10">
    <source>
        <dbReference type="Pfam" id="PF00056"/>
    </source>
</evidence>
<keyword evidence="4 6" id="KW-0520">NAD</keyword>
<feature type="active site" description="Proton acceptor" evidence="6 7">
    <location>
        <position position="186"/>
    </location>
</feature>
<dbReference type="OrthoDB" id="9802969at2"/>
<dbReference type="Gene3D" id="3.40.50.720">
    <property type="entry name" value="NAD(P)-binding Rossmann-like Domain"/>
    <property type="match status" value="1"/>
</dbReference>
<comment type="similarity">
    <text evidence="6">Belongs to the LDH/MDH superfamily. MDH type 3 family.</text>
</comment>
<comment type="function">
    <text evidence="6">Catalyzes the reversible oxidation of malate to oxaloacetate.</text>
</comment>
<dbReference type="PANTHER" id="PTHR43128">
    <property type="entry name" value="L-2-HYDROXYCARBOXYLATE DEHYDROGENASE (NAD(P)(+))"/>
    <property type="match status" value="1"/>
</dbReference>
<feature type="binding site" evidence="6 8">
    <location>
        <position position="131"/>
    </location>
    <ligand>
        <name>substrate</name>
    </ligand>
</feature>
<feature type="binding site" evidence="6 9">
    <location>
        <begin position="20"/>
        <end position="25"/>
    </location>
    <ligand>
        <name>NAD(+)</name>
        <dbReference type="ChEBI" id="CHEBI:57540"/>
    </ligand>
</feature>
<organism evidence="12 13">
    <name type="scientific">Lyngbya aestuarii BL J</name>
    <dbReference type="NCBI Taxonomy" id="1348334"/>
    <lineage>
        <taxon>Bacteria</taxon>
        <taxon>Bacillati</taxon>
        <taxon>Cyanobacteriota</taxon>
        <taxon>Cyanophyceae</taxon>
        <taxon>Oscillatoriophycideae</taxon>
        <taxon>Oscillatoriales</taxon>
        <taxon>Microcoleaceae</taxon>
        <taxon>Lyngbya</taxon>
    </lineage>
</organism>
<keyword evidence="13" id="KW-1185">Reference proteome</keyword>
<evidence type="ECO:0000256" key="8">
    <source>
        <dbReference type="PIRSR" id="PIRSR000102-2"/>
    </source>
</evidence>
<evidence type="ECO:0000256" key="4">
    <source>
        <dbReference type="ARBA" id="ARBA00023027"/>
    </source>
</evidence>
<dbReference type="Pfam" id="PF00056">
    <property type="entry name" value="Ldh_1_N"/>
    <property type="match status" value="1"/>
</dbReference>
<dbReference type="PIRSF" id="PIRSF000102">
    <property type="entry name" value="Lac_mal_DH"/>
    <property type="match status" value="1"/>
</dbReference>
<sequence>MDSSLFFPPSCHATRVSIIGAGKGGSTLAQRIAEANLANVVLLDVVEGLPQGIALDLMQAGSVEGHDREIIGTNDYADTAGSDVVVITAGRPRTPGMDRSDLIATNAKIVATAAKEAIARSPNATFIIVTNPLDVMTYIAWQVTQLPSYRIMGMAGVLDSARFQTFIAMELNVSVADVHAMVLGSHGDLMVPLPRYSTVNGVPITELMPAETIDRLVKRTRHGGAEIVGLLKTGGSYYAPASSIRMMVESILLNRCRLLPTSAYLQGEYGLEDVFLGVPCWLGCRGVERILELNLTPDERDALGRCAESVRRGIREADEILKSLSLL</sequence>
<feature type="binding site" evidence="6 8">
    <location>
        <position position="93"/>
    </location>
    <ligand>
        <name>substrate</name>
    </ligand>
</feature>
<feature type="binding site" evidence="6 9">
    <location>
        <begin position="129"/>
        <end position="131"/>
    </location>
    <ligand>
        <name>NAD(+)</name>
        <dbReference type="ChEBI" id="CHEBI:57540"/>
    </ligand>
</feature>
<dbReference type="RefSeq" id="WP_023066277.1">
    <property type="nucleotide sequence ID" value="NZ_AUZM01000020.1"/>
</dbReference>
<comment type="catalytic activity">
    <reaction evidence="6">
        <text>(S)-malate + NAD(+) = oxaloacetate + NADH + H(+)</text>
        <dbReference type="Rhea" id="RHEA:21432"/>
        <dbReference type="ChEBI" id="CHEBI:15378"/>
        <dbReference type="ChEBI" id="CHEBI:15589"/>
        <dbReference type="ChEBI" id="CHEBI:16452"/>
        <dbReference type="ChEBI" id="CHEBI:57540"/>
        <dbReference type="ChEBI" id="CHEBI:57945"/>
        <dbReference type="EC" id="1.1.1.37"/>
    </reaction>
</comment>
<protein>
    <recommendedName>
        <fullName evidence="6">Malate dehydrogenase</fullName>
        <ecNumber evidence="6">1.1.1.37</ecNumber>
    </recommendedName>
</protein>
<dbReference type="CDD" id="cd01339">
    <property type="entry name" value="LDH-like_MDH"/>
    <property type="match status" value="1"/>
</dbReference>
<dbReference type="EC" id="1.1.1.37" evidence="6"/>
<dbReference type="PATRIC" id="fig|1348334.3.peg.2350"/>
<evidence type="ECO:0000256" key="6">
    <source>
        <dbReference type="HAMAP-Rule" id="MF_00487"/>
    </source>
</evidence>
<dbReference type="FunFam" id="3.40.50.720:FF:000018">
    <property type="entry name" value="Malate dehydrogenase"/>
    <property type="match status" value="1"/>
</dbReference>
<dbReference type="InterPro" id="IPR011275">
    <property type="entry name" value="Malate_DH_type3"/>
</dbReference>
<dbReference type="Pfam" id="PF02866">
    <property type="entry name" value="Ldh_1_C"/>
    <property type="match status" value="1"/>
</dbReference>
<reference evidence="12 13" key="1">
    <citation type="journal article" date="2013" name="Front. Microbiol.">
        <title>Comparative genomic analyses of the cyanobacterium, Lyngbya aestuarii BL J, a powerful hydrogen producer.</title>
        <authorList>
            <person name="Kothari A."/>
            <person name="Vaughn M."/>
            <person name="Garcia-Pichel F."/>
        </authorList>
    </citation>
    <scope>NUCLEOTIDE SEQUENCE [LARGE SCALE GENOMIC DNA]</scope>
    <source>
        <strain evidence="12 13">BL J</strain>
    </source>
</reference>
<evidence type="ECO:0000313" key="13">
    <source>
        <dbReference type="Proteomes" id="UP000017127"/>
    </source>
</evidence>
<evidence type="ECO:0000256" key="9">
    <source>
        <dbReference type="PIRSR" id="PIRSR000102-3"/>
    </source>
</evidence>
<feature type="binding site" evidence="6 9">
    <location>
        <position position="106"/>
    </location>
    <ligand>
        <name>NAD(+)</name>
        <dbReference type="ChEBI" id="CHEBI:57540"/>
    </ligand>
</feature>
<dbReference type="GO" id="GO:0004459">
    <property type="term" value="F:L-lactate dehydrogenase (NAD+) activity"/>
    <property type="evidence" value="ECO:0007669"/>
    <property type="project" value="UniProtKB-EC"/>
</dbReference>
<dbReference type="AlphaFoldDB" id="U7QI15"/>
<dbReference type="InterPro" id="IPR001557">
    <property type="entry name" value="L-lactate/malate_DH"/>
</dbReference>
<evidence type="ECO:0000256" key="1">
    <source>
        <dbReference type="ARBA" id="ARBA00006054"/>
    </source>
</evidence>
<feature type="binding site" evidence="6 9">
    <location>
        <position position="44"/>
    </location>
    <ligand>
        <name>NAD(+)</name>
        <dbReference type="ChEBI" id="CHEBI:57540"/>
    </ligand>
</feature>
<dbReference type="EMBL" id="AUZM01000020">
    <property type="protein sequence ID" value="ERT07614.1"/>
    <property type="molecule type" value="Genomic_DNA"/>
</dbReference>
<dbReference type="NCBIfam" id="NF004863">
    <property type="entry name" value="PRK06223.1"/>
    <property type="match status" value="1"/>
</dbReference>
<dbReference type="FunFam" id="3.90.110.10:FF:000004">
    <property type="entry name" value="Malate dehydrogenase"/>
    <property type="match status" value="1"/>
</dbReference>